<evidence type="ECO:0000313" key="5">
    <source>
        <dbReference type="EMBL" id="GIE42913.1"/>
    </source>
</evidence>
<name>A0A7W7MKL9_9ACTN</name>
<feature type="signal peptide" evidence="2">
    <location>
        <begin position="1"/>
        <end position="27"/>
    </location>
</feature>
<evidence type="ECO:0000259" key="4">
    <source>
        <dbReference type="Pfam" id="PF21768"/>
    </source>
</evidence>
<dbReference type="InterPro" id="IPR029058">
    <property type="entry name" value="AB_hydrolase_fold"/>
</dbReference>
<evidence type="ECO:0000256" key="2">
    <source>
        <dbReference type="SAM" id="SignalP"/>
    </source>
</evidence>
<dbReference type="InterPro" id="IPR006311">
    <property type="entry name" value="TAT_signal"/>
</dbReference>
<dbReference type="Proteomes" id="UP000590511">
    <property type="component" value="Unassembled WGS sequence"/>
</dbReference>
<feature type="domain" description="AFL C-terminal" evidence="3">
    <location>
        <begin position="246"/>
        <end position="338"/>
    </location>
</feature>
<evidence type="ECO:0000256" key="1">
    <source>
        <dbReference type="SAM" id="MobiDB-lite"/>
    </source>
</evidence>
<sequence length="465" mass="48555">MGITRRTLIALPAGAALAAGTGAPAHAAAGAGTPAHAAAGTGTPAHAGAGTGAPVHAAAGAGAPAHPAAPRPVIFIHGSAGSAMQFRVQAKRLAGNGYPAGIIEAHEYDSPNIVAVLADVWAGLDARIDRLLAASGADRVDLLAHSLGTYVTQGYLNSSPERAARVAHYVNLDGRPAAALPGGVPTLAIWGEGDPARTVVGATNVSFPEQSHTQTVSSAESFTAIHGFLRGCGPRTTEVRSTRIAHVSGRAVLFPSNAGVTDAELEIYPVHHATGRRLRGRPVARIAVGAGGAFGPVPLDPHSRYEFALLRAGQSVHHFYFEPFRRTDTFVRLLTSRPGEGLGALVDTSDRHTALTFQRQKEWWGGEGDHLWINGQDILNPATAPHNRRVIGVFAFDDGSDGVTDLTAPLPEFIAQPFISGVDLFIPARPRRTVEITAQERGAGRTRLSVPAWPSSGHRVSLEFG</sequence>
<dbReference type="InterPro" id="IPR040664">
    <property type="entry name" value="AFL_C"/>
</dbReference>
<dbReference type="PROSITE" id="PS51318">
    <property type="entry name" value="TAT"/>
    <property type="match status" value="1"/>
</dbReference>
<dbReference type="InterPro" id="IPR049036">
    <property type="entry name" value="AF_1763-like_C"/>
</dbReference>
<proteinExistence type="predicted"/>
<evidence type="ECO:0000313" key="7">
    <source>
        <dbReference type="Proteomes" id="UP000590511"/>
    </source>
</evidence>
<evidence type="ECO:0000313" key="6">
    <source>
        <dbReference type="EMBL" id="MBB4753225.1"/>
    </source>
</evidence>
<protein>
    <submittedName>
        <fullName evidence="5">Lipase</fullName>
    </submittedName>
    <submittedName>
        <fullName evidence="6">Pimeloyl-ACP methyl ester carboxylesterase</fullName>
    </submittedName>
</protein>
<dbReference type="EMBL" id="BOMP01000099">
    <property type="protein sequence ID" value="GIE42913.1"/>
    <property type="molecule type" value="Genomic_DNA"/>
</dbReference>
<comment type="caution">
    <text evidence="6">The sequence shown here is derived from an EMBL/GenBank/DDBJ whole genome shotgun (WGS) entry which is preliminary data.</text>
</comment>
<gene>
    <name evidence="5" type="ORF">Alo02nite_58110</name>
    <name evidence="6" type="ORF">BJ964_007386</name>
</gene>
<evidence type="ECO:0000259" key="3">
    <source>
        <dbReference type="Pfam" id="PF18067"/>
    </source>
</evidence>
<keyword evidence="2" id="KW-0732">Signal</keyword>
<dbReference type="Pfam" id="PF18067">
    <property type="entry name" value="Lipase_C"/>
    <property type="match status" value="1"/>
</dbReference>
<keyword evidence="8" id="KW-1185">Reference proteome</keyword>
<dbReference type="AlphaFoldDB" id="A0A7W7MKL9"/>
<dbReference type="Gene3D" id="3.40.50.1820">
    <property type="entry name" value="alpha/beta hydrolase"/>
    <property type="match status" value="1"/>
</dbReference>
<dbReference type="SUPFAM" id="SSF53474">
    <property type="entry name" value="alpha/beta-Hydrolases"/>
    <property type="match status" value="1"/>
</dbReference>
<reference evidence="6 7" key="1">
    <citation type="submission" date="2020-08" db="EMBL/GenBank/DDBJ databases">
        <title>Sequencing the genomes of 1000 actinobacteria strains.</title>
        <authorList>
            <person name="Klenk H.-P."/>
        </authorList>
    </citation>
    <scope>NUCLEOTIDE SEQUENCE [LARGE SCALE GENOMIC DNA]</scope>
    <source>
        <strain evidence="6 7">DSM 43150</strain>
    </source>
</reference>
<evidence type="ECO:0000313" key="8">
    <source>
        <dbReference type="Proteomes" id="UP000631312"/>
    </source>
</evidence>
<dbReference type="Proteomes" id="UP000631312">
    <property type="component" value="Unassembled WGS sequence"/>
</dbReference>
<reference evidence="5 8" key="2">
    <citation type="submission" date="2021-01" db="EMBL/GenBank/DDBJ databases">
        <title>Whole genome shotgun sequence of Actinoplanes lobatus NBRC 12513.</title>
        <authorList>
            <person name="Komaki H."/>
            <person name="Tamura T."/>
        </authorList>
    </citation>
    <scope>NUCLEOTIDE SEQUENCE [LARGE SCALE GENOMIC DNA]</scope>
    <source>
        <strain evidence="5 8">NBRC 12513</strain>
    </source>
</reference>
<accession>A0A7W7MKL9</accession>
<dbReference type="Gene3D" id="2.60.40.2200">
    <property type="match status" value="1"/>
</dbReference>
<feature type="domain" description="AF-1763-like C-terminal" evidence="4">
    <location>
        <begin position="358"/>
        <end position="464"/>
    </location>
</feature>
<organism evidence="6 7">
    <name type="scientific">Actinoplanes lobatus</name>
    <dbReference type="NCBI Taxonomy" id="113568"/>
    <lineage>
        <taxon>Bacteria</taxon>
        <taxon>Bacillati</taxon>
        <taxon>Actinomycetota</taxon>
        <taxon>Actinomycetes</taxon>
        <taxon>Micromonosporales</taxon>
        <taxon>Micromonosporaceae</taxon>
        <taxon>Actinoplanes</taxon>
    </lineage>
</organism>
<feature type="region of interest" description="Disordered" evidence="1">
    <location>
        <begin position="28"/>
        <end position="64"/>
    </location>
</feature>
<feature type="chain" id="PRO_5030830121" evidence="2">
    <location>
        <begin position="28"/>
        <end position="465"/>
    </location>
</feature>
<dbReference type="Pfam" id="PF21768">
    <property type="entry name" value="AF_1763-like_C"/>
    <property type="match status" value="1"/>
</dbReference>
<dbReference type="Gene3D" id="2.60.40.2190">
    <property type="match status" value="1"/>
</dbReference>
<dbReference type="RefSeq" id="WP_188124953.1">
    <property type="nucleotide sequence ID" value="NZ_BOMP01000099.1"/>
</dbReference>
<dbReference type="EMBL" id="JACHNC010000001">
    <property type="protein sequence ID" value="MBB4753225.1"/>
    <property type="molecule type" value="Genomic_DNA"/>
</dbReference>